<feature type="transmembrane region" description="Helical" evidence="1">
    <location>
        <begin position="158"/>
        <end position="178"/>
    </location>
</feature>
<dbReference type="InterPro" id="IPR019336">
    <property type="entry name" value="GPR180/TMEM145_TM"/>
</dbReference>
<feature type="transmembrane region" description="Helical" evidence="1">
    <location>
        <begin position="263"/>
        <end position="282"/>
    </location>
</feature>
<dbReference type="Pfam" id="PF10192">
    <property type="entry name" value="GPR180-TMEM145_TM"/>
    <property type="match status" value="1"/>
</dbReference>
<dbReference type="Proteomes" id="UP001162131">
    <property type="component" value="Unassembled WGS sequence"/>
</dbReference>
<name>A0AAU9IUA8_9CILI</name>
<feature type="transmembrane region" description="Helical" evidence="1">
    <location>
        <begin position="288"/>
        <end position="316"/>
    </location>
</feature>
<keyword evidence="1" id="KW-0472">Membrane</keyword>
<evidence type="ECO:0000313" key="3">
    <source>
        <dbReference type="EMBL" id="CAG9317615.1"/>
    </source>
</evidence>
<dbReference type="GO" id="GO:0007186">
    <property type="term" value="P:G protein-coupled receptor signaling pathway"/>
    <property type="evidence" value="ECO:0007669"/>
    <property type="project" value="InterPro"/>
</dbReference>
<keyword evidence="1" id="KW-1133">Transmembrane helix</keyword>
<protein>
    <recommendedName>
        <fullName evidence="2">GPR180/TMEM145 transmembrane domain-containing protein</fullName>
    </recommendedName>
</protein>
<gene>
    <name evidence="3" type="ORF">BSTOLATCC_MIC18858</name>
</gene>
<feature type="transmembrane region" description="Helical" evidence="1">
    <location>
        <begin position="222"/>
        <end position="251"/>
    </location>
</feature>
<evidence type="ECO:0000256" key="1">
    <source>
        <dbReference type="SAM" id="Phobius"/>
    </source>
</evidence>
<dbReference type="AlphaFoldDB" id="A0AAU9IUA8"/>
<keyword evidence="1" id="KW-0812">Transmembrane</keyword>
<feature type="transmembrane region" description="Helical" evidence="1">
    <location>
        <begin position="364"/>
        <end position="385"/>
    </location>
</feature>
<feature type="domain" description="GPR180/TMEM145 transmembrane" evidence="2">
    <location>
        <begin position="164"/>
        <end position="381"/>
    </location>
</feature>
<reference evidence="3" key="1">
    <citation type="submission" date="2021-09" db="EMBL/GenBank/DDBJ databases">
        <authorList>
            <consortium name="AG Swart"/>
            <person name="Singh M."/>
            <person name="Singh A."/>
            <person name="Seah K."/>
            <person name="Emmerich C."/>
        </authorList>
    </citation>
    <scope>NUCLEOTIDE SEQUENCE</scope>
    <source>
        <strain evidence="3">ATCC30299</strain>
    </source>
</reference>
<proteinExistence type="predicted"/>
<evidence type="ECO:0000313" key="4">
    <source>
        <dbReference type="Proteomes" id="UP001162131"/>
    </source>
</evidence>
<dbReference type="InterPro" id="IPR047831">
    <property type="entry name" value="GPR180/TMEM145"/>
</dbReference>
<sequence>MKFFLIILSLVFAKNLKSTISLSKEQPAQYITKFGVDLGTGHYDIRLRISKGKKDYTYGKTYPIELLLYRDSDWDMSAFTCESKHKAVNITLNIPSDGRWSESFSGELGEPDFPHIWFFTIADCNLTLGDSSKLRVELSILSGDKSELSVEMKGMKRIYIFVCIIFVLMLGNNIWKLYKYFTAVEEIETNLVMLNLAVVFQFISMIFHILHISAYEGNGRGVGAFVFFGNATGLISQYIMIVLLLLIADGWTILYKNFPSPEAYLSVIILVGLLNLIIAAVERTSDDAYYLFSSFEGTVGWCLLAFYTIHFVWFVLNIRALFTKVPGNMRPFLQRFAVASSIYILSLPLLIGIAQLLLPYKRHKFISGANLLVEGLTMLILSYLFTRKTQYYKLSTMADSMLPTSKSHSN</sequence>
<dbReference type="PANTHER" id="PTHR23252">
    <property type="entry name" value="INTIMAL THICKNESS RECEPTOR-RELATED"/>
    <property type="match status" value="1"/>
</dbReference>
<keyword evidence="4" id="KW-1185">Reference proteome</keyword>
<dbReference type="GO" id="GO:0019236">
    <property type="term" value="P:response to pheromone"/>
    <property type="evidence" value="ECO:0007669"/>
    <property type="project" value="InterPro"/>
</dbReference>
<dbReference type="EMBL" id="CAJZBQ010000018">
    <property type="protein sequence ID" value="CAG9317615.1"/>
    <property type="molecule type" value="Genomic_DNA"/>
</dbReference>
<organism evidence="3 4">
    <name type="scientific">Blepharisma stoltei</name>
    <dbReference type="NCBI Taxonomy" id="1481888"/>
    <lineage>
        <taxon>Eukaryota</taxon>
        <taxon>Sar</taxon>
        <taxon>Alveolata</taxon>
        <taxon>Ciliophora</taxon>
        <taxon>Postciliodesmatophora</taxon>
        <taxon>Heterotrichea</taxon>
        <taxon>Heterotrichida</taxon>
        <taxon>Blepharismidae</taxon>
        <taxon>Blepharisma</taxon>
    </lineage>
</organism>
<feature type="transmembrane region" description="Helical" evidence="1">
    <location>
        <begin position="190"/>
        <end position="210"/>
    </location>
</feature>
<comment type="caution">
    <text evidence="3">The sequence shown here is derived from an EMBL/GenBank/DDBJ whole genome shotgun (WGS) entry which is preliminary data.</text>
</comment>
<dbReference type="PANTHER" id="PTHR23252:SF24">
    <property type="entry name" value="TRANSMEMBRANE PROTEIN 145"/>
    <property type="match status" value="1"/>
</dbReference>
<accession>A0AAU9IUA8</accession>
<evidence type="ECO:0000259" key="2">
    <source>
        <dbReference type="Pfam" id="PF10192"/>
    </source>
</evidence>
<feature type="transmembrane region" description="Helical" evidence="1">
    <location>
        <begin position="336"/>
        <end position="358"/>
    </location>
</feature>